<dbReference type="AlphaFoldDB" id="A0A367ZKD1"/>
<accession>A0A367ZKD1</accession>
<evidence type="ECO:0008006" key="5">
    <source>
        <dbReference type="Google" id="ProtNLM"/>
    </source>
</evidence>
<evidence type="ECO:0000313" key="3">
    <source>
        <dbReference type="EMBL" id="RCK77852.1"/>
    </source>
</evidence>
<dbReference type="EMBL" id="QOQW01000031">
    <property type="protein sequence ID" value="RCK77852.1"/>
    <property type="molecule type" value="Genomic_DNA"/>
</dbReference>
<dbReference type="Gene3D" id="2.120.10.30">
    <property type="entry name" value="TolB, C-terminal domain"/>
    <property type="match status" value="2"/>
</dbReference>
<name>A0A367ZKD1_9BACT</name>
<dbReference type="PANTHER" id="PTHR24104:SF25">
    <property type="entry name" value="PROTEIN LIN-41"/>
    <property type="match status" value="1"/>
</dbReference>
<protein>
    <recommendedName>
        <fullName evidence="5">NHL repeat domain protein</fullName>
    </recommendedName>
</protein>
<feature type="repeat" description="NHL" evidence="2">
    <location>
        <begin position="124"/>
        <end position="167"/>
    </location>
</feature>
<proteinExistence type="predicted"/>
<gene>
    <name evidence="3" type="ORF">OZSIB_2011</name>
</gene>
<dbReference type="Proteomes" id="UP000252355">
    <property type="component" value="Unassembled WGS sequence"/>
</dbReference>
<feature type="repeat" description="NHL" evidence="2">
    <location>
        <begin position="77"/>
        <end position="120"/>
    </location>
</feature>
<reference evidence="3 4" key="1">
    <citation type="submission" date="2018-05" db="EMBL/GenBank/DDBJ databases">
        <title>A metagenomic window into the 2 km-deep terrestrial subsurface aquifer revealed taxonomically and functionally diverse microbial community comprising novel uncultured bacterial lineages.</title>
        <authorList>
            <person name="Kadnikov V.V."/>
            <person name="Mardanov A.V."/>
            <person name="Beletsky A.V."/>
            <person name="Banks D."/>
            <person name="Pimenov N.V."/>
            <person name="Frank Y.A."/>
            <person name="Karnachuk O.V."/>
            <person name="Ravin N.V."/>
        </authorList>
    </citation>
    <scope>NUCLEOTIDE SEQUENCE [LARGE SCALE GENOMIC DNA]</scope>
    <source>
        <strain evidence="3">BY5</strain>
    </source>
</reference>
<dbReference type="SUPFAM" id="SSF101898">
    <property type="entry name" value="NHL repeat"/>
    <property type="match status" value="1"/>
</dbReference>
<organism evidence="3 4">
    <name type="scientific">Candidatus Ozemobacter sibiricus</name>
    <dbReference type="NCBI Taxonomy" id="2268124"/>
    <lineage>
        <taxon>Bacteria</taxon>
        <taxon>Candidatus Ozemobacteria</taxon>
        <taxon>Candidatus Ozemobacterales</taxon>
        <taxon>Candidatus Ozemobacteraceae</taxon>
        <taxon>Candidatus Ozemobacter</taxon>
    </lineage>
</organism>
<keyword evidence="1" id="KW-0677">Repeat</keyword>
<evidence type="ECO:0000256" key="1">
    <source>
        <dbReference type="ARBA" id="ARBA00022737"/>
    </source>
</evidence>
<comment type="caution">
    <text evidence="3">The sequence shown here is derived from an EMBL/GenBank/DDBJ whole genome shotgun (WGS) entry which is preliminary data.</text>
</comment>
<dbReference type="PANTHER" id="PTHR24104">
    <property type="entry name" value="E3 UBIQUITIN-PROTEIN LIGASE NHLRC1-RELATED"/>
    <property type="match status" value="1"/>
</dbReference>
<dbReference type="InterPro" id="IPR050952">
    <property type="entry name" value="TRIM-NHL_E3_ligases"/>
</dbReference>
<dbReference type="InterPro" id="IPR011042">
    <property type="entry name" value="6-blade_b-propeller_TolB-like"/>
</dbReference>
<dbReference type="InterPro" id="IPR001258">
    <property type="entry name" value="NHL_repeat"/>
</dbReference>
<dbReference type="Pfam" id="PF01436">
    <property type="entry name" value="NHL"/>
    <property type="match status" value="1"/>
</dbReference>
<dbReference type="CDD" id="cd05819">
    <property type="entry name" value="NHL"/>
    <property type="match status" value="1"/>
</dbReference>
<evidence type="ECO:0000256" key="2">
    <source>
        <dbReference type="PROSITE-ProRule" id="PRU00504"/>
    </source>
</evidence>
<evidence type="ECO:0000313" key="4">
    <source>
        <dbReference type="Proteomes" id="UP000252355"/>
    </source>
</evidence>
<sequence>MYVADTGNDRIVRLAADGRFIAQYGGFGLALGDSSEEREDSLSAPWDVAPGGFSNFYVADQNNDRVCEFDAYKSYKGLFYPKEGDTRNRLNRPRGLTIDHENNLWVVDSRNDRVLKLSPSGSQLLELGGYGSSRWNFRDPTQVAVDQEGRIYVSDPGHRRISVFDRLGSFQRVITDHLRSPVGVGIDPDGLIGICDEETNELGFYTPDGRRVLFCAGFSERDRFRAPADLVVTPRTVYLLDSGNHRVVLLERRKSMLESSWQAGTSVLK</sequence>
<dbReference type="PROSITE" id="PS51125">
    <property type="entry name" value="NHL"/>
    <property type="match status" value="2"/>
</dbReference>